<dbReference type="RefSeq" id="WP_015504236.1">
    <property type="nucleotide sequence ID" value="NZ_CP017686.1"/>
</dbReference>
<dbReference type="Gene3D" id="3.30.1360.30">
    <property type="entry name" value="GAD-like domain"/>
    <property type="match status" value="1"/>
</dbReference>
<dbReference type="InterPro" id="IPR036388">
    <property type="entry name" value="WH-like_DNA-bd_sf"/>
</dbReference>
<dbReference type="GO" id="GO:0005737">
    <property type="term" value="C:cytoplasm"/>
    <property type="evidence" value="ECO:0007669"/>
    <property type="project" value="InterPro"/>
</dbReference>
<sequence length="195" mass="20596">MVLLLDKQKNGPACRFSDADVFYALDLLCRGGRFSRVSVGDHLGIGEGSVRRLVSILEDMGLVSVRQAGIGITSEGKMFLESLGMRTFEMDAGRYVIGEHSQGILVSGASEKVFNGIDQRDAGIRAGGDGCTTWVVTSGGIIMLPDWNVDDKDPGFAAALRISACPIDGDVLIIGGGNSRRLAMMASATAALELL</sequence>
<keyword evidence="1" id="KW-0436">Ligase</keyword>
<evidence type="ECO:0000256" key="3">
    <source>
        <dbReference type="ARBA" id="ARBA00022840"/>
    </source>
</evidence>
<accession>A0A3G3IG61</accession>
<evidence type="ECO:0000256" key="1">
    <source>
        <dbReference type="ARBA" id="ARBA00022598"/>
    </source>
</evidence>
<dbReference type="Proteomes" id="UP000273278">
    <property type="component" value="Chromosome"/>
</dbReference>
<evidence type="ECO:0000313" key="6">
    <source>
        <dbReference type="EMBL" id="AYQ54522.1"/>
    </source>
</evidence>
<organism evidence="6 7">
    <name type="scientific">Methanomethylophilus alvi</name>
    <dbReference type="NCBI Taxonomy" id="1291540"/>
    <lineage>
        <taxon>Archaea</taxon>
        <taxon>Methanobacteriati</taxon>
        <taxon>Thermoplasmatota</taxon>
        <taxon>Thermoplasmata</taxon>
        <taxon>Methanomassiliicoccales</taxon>
        <taxon>Methanomethylophilaceae</taxon>
        <taxon>Methanomethylophilus</taxon>
    </lineage>
</organism>
<keyword evidence="2" id="KW-0547">Nucleotide-binding</keyword>
<proteinExistence type="predicted"/>
<dbReference type="EMBL" id="CP017686">
    <property type="protein sequence ID" value="AYQ54522.1"/>
    <property type="molecule type" value="Genomic_DNA"/>
</dbReference>
<reference evidence="6 7" key="1">
    <citation type="submission" date="2016-10" db="EMBL/GenBank/DDBJ databases">
        <title>Complete genome of the TMA-utilizing, human hosted archaeon Methanomethylophilus alvus Gen. nov, sp. nov., strain Mx-05, derived from a pure culture.</title>
        <authorList>
            <person name="Brugere J.-F."/>
            <person name="Ben Hania W."/>
            <person name="Chaudhary P.P."/>
            <person name="Gaci N."/>
            <person name="Borrel G."/>
            <person name="Cao Van Tuat L."/>
            <person name="Fardeau M.-L."/>
            <person name="Harris H.M.B."/>
            <person name="O'Toole P.W."/>
            <person name="Ollivier B."/>
        </authorList>
    </citation>
    <scope>NUCLEOTIDE SEQUENCE [LARGE SCALE GENOMIC DNA]</scope>
    <source>
        <strain evidence="6 7">Mx-05</strain>
    </source>
</reference>
<dbReference type="InterPro" id="IPR036390">
    <property type="entry name" value="WH_DNA-bd_sf"/>
</dbReference>
<dbReference type="AlphaFoldDB" id="A0A3G3IG61"/>
<dbReference type="GO" id="GO:0004812">
    <property type="term" value="F:aminoacyl-tRNA ligase activity"/>
    <property type="evidence" value="ECO:0007669"/>
    <property type="project" value="InterPro"/>
</dbReference>
<dbReference type="GO" id="GO:0006412">
    <property type="term" value="P:translation"/>
    <property type="evidence" value="ECO:0007669"/>
    <property type="project" value="UniProtKB-KW"/>
</dbReference>
<dbReference type="InterPro" id="IPR029349">
    <property type="entry name" value="DUF4443"/>
</dbReference>
<dbReference type="InterPro" id="IPR004115">
    <property type="entry name" value="GAD-like_sf"/>
</dbReference>
<feature type="domain" description="DUF4443" evidence="5">
    <location>
        <begin position="97"/>
        <end position="195"/>
    </location>
</feature>
<name>A0A3G3IG61_9ARCH</name>
<dbReference type="GeneID" id="41321135"/>
<gene>
    <name evidence="6" type="ORF">BKD89_01665</name>
</gene>
<keyword evidence="3" id="KW-0067">ATP-binding</keyword>
<evidence type="ECO:0000313" key="7">
    <source>
        <dbReference type="Proteomes" id="UP000273278"/>
    </source>
</evidence>
<keyword evidence="4" id="KW-0648">Protein biosynthesis</keyword>
<evidence type="ECO:0000256" key="2">
    <source>
        <dbReference type="ARBA" id="ARBA00022741"/>
    </source>
</evidence>
<dbReference type="Gene3D" id="1.10.10.10">
    <property type="entry name" value="Winged helix-like DNA-binding domain superfamily/Winged helix DNA-binding domain"/>
    <property type="match status" value="1"/>
</dbReference>
<dbReference type="SUPFAM" id="SSF46785">
    <property type="entry name" value="Winged helix' DNA-binding domain"/>
    <property type="match status" value="1"/>
</dbReference>
<evidence type="ECO:0000256" key="4">
    <source>
        <dbReference type="ARBA" id="ARBA00022917"/>
    </source>
</evidence>
<dbReference type="Pfam" id="PF14544">
    <property type="entry name" value="DUF4443"/>
    <property type="match status" value="1"/>
</dbReference>
<dbReference type="GO" id="GO:0005524">
    <property type="term" value="F:ATP binding"/>
    <property type="evidence" value="ECO:0007669"/>
    <property type="project" value="UniProtKB-KW"/>
</dbReference>
<protein>
    <recommendedName>
        <fullName evidence="5">DUF4443 domain-containing protein</fullName>
    </recommendedName>
</protein>
<evidence type="ECO:0000259" key="5">
    <source>
        <dbReference type="Pfam" id="PF14544"/>
    </source>
</evidence>